<dbReference type="InterPro" id="IPR011990">
    <property type="entry name" value="TPR-like_helical_dom_sf"/>
</dbReference>
<protein>
    <recommendedName>
        <fullName evidence="3">MalT-like TPR region domain-containing protein</fullName>
    </recommendedName>
</protein>
<dbReference type="PANTHER" id="PTHR10098:SF108">
    <property type="entry name" value="TETRATRICOPEPTIDE REPEAT PROTEIN 28"/>
    <property type="match status" value="1"/>
</dbReference>
<dbReference type="SUPFAM" id="SSF48452">
    <property type="entry name" value="TPR-like"/>
    <property type="match status" value="3"/>
</dbReference>
<dbReference type="Gene3D" id="1.25.40.10">
    <property type="entry name" value="Tetratricopeptide repeat domain"/>
    <property type="match status" value="3"/>
</dbReference>
<proteinExistence type="predicted"/>
<feature type="compositionally biased region" description="Acidic residues" evidence="1">
    <location>
        <begin position="757"/>
        <end position="767"/>
    </location>
</feature>
<sequence length="775" mass="83933">MSGLWTRLGGRDRQAGANVLIQFAREVVGRRRSLAAALAEIRHASILDALSDTDFKTLDTLAADRARSDREFAQTLARLSHAAAHAKGFDRQMVDAALRLDTLLPADDPSRERDTLLRDAYTAAQRASYMRGGRVALGRLGRRAYEMGEDERARLLLQQQLDLAPESSDSIAEVDSALALAEVLRRDGDLAGSRAMYRRAGQSAQRLEYYHGLAEALVRQIELMPGSSPDTRLALQRQAQSAAQRTGDTALESEIALDVSRTLAELGRWRDAAEELEGGLLLARETGDLSRESRYVAMLIDAQRQLGRTSTLVGLERHMLQLEERLGNRAGAARYAVDLGTSELSLGRVEAARDAFERALSLATGIEDRDAQQRALGGLGAVATAARRPTEALDYLTRALDLAQDAGQERAEAQWLGSIGQALWTFGQEVDAARATQQAVDLARSLGDEPLEASLLPLMGEIYAGRRDTSRARDSLVRATELNRRLGHHADHIAALTTLGQMAIDNGQPSQATQVFEQALAVANAAGDQAAAIRLYRRLARLAQRRGDHQVGLDLLTRALSLANAQEDPRIRNTVLQHLAAAQDLAGSNDAAETYREAIDEAADIHDRYGETVMRLNLGLLLATTDPHAYRHEGIPNLQRAAVLAADLGSAGDVLRERIMAALTAYGGSTASHHGTPPPARGASRGTVSEDHPGRSDRPAALKGRRTWSDQRGAVASSSSGEGWDDEEDGQNDSGDSVDDDDEWDHRGGAGTAARDEDYDVGEDEVFNETTLPPH</sequence>
<feature type="region of interest" description="Disordered" evidence="1">
    <location>
        <begin position="668"/>
        <end position="775"/>
    </location>
</feature>
<evidence type="ECO:0000256" key="1">
    <source>
        <dbReference type="SAM" id="MobiDB-lite"/>
    </source>
</evidence>
<dbReference type="InterPro" id="IPR019734">
    <property type="entry name" value="TPR_rpt"/>
</dbReference>
<feature type="compositionally biased region" description="Basic and acidic residues" evidence="1">
    <location>
        <begin position="688"/>
        <end position="700"/>
    </location>
</feature>
<dbReference type="AlphaFoldDB" id="A0A6J4U4B2"/>
<feature type="compositionally biased region" description="Acidic residues" evidence="1">
    <location>
        <begin position="723"/>
        <end position="743"/>
    </location>
</feature>
<name>A0A6J4U4B2_9BACT</name>
<evidence type="ECO:0000313" key="2">
    <source>
        <dbReference type="EMBL" id="CAA9540333.1"/>
    </source>
</evidence>
<evidence type="ECO:0008006" key="3">
    <source>
        <dbReference type="Google" id="ProtNLM"/>
    </source>
</evidence>
<accession>A0A6J4U4B2</accession>
<dbReference type="PANTHER" id="PTHR10098">
    <property type="entry name" value="RAPSYN-RELATED"/>
    <property type="match status" value="1"/>
</dbReference>
<dbReference type="SMART" id="SM00028">
    <property type="entry name" value="TPR"/>
    <property type="match status" value="7"/>
</dbReference>
<dbReference type="EMBL" id="CADCWH010000011">
    <property type="protein sequence ID" value="CAA9540333.1"/>
    <property type="molecule type" value="Genomic_DNA"/>
</dbReference>
<organism evidence="2">
    <name type="scientific">uncultured Thermomicrobiales bacterium</name>
    <dbReference type="NCBI Taxonomy" id="1645740"/>
    <lineage>
        <taxon>Bacteria</taxon>
        <taxon>Pseudomonadati</taxon>
        <taxon>Thermomicrobiota</taxon>
        <taxon>Thermomicrobia</taxon>
        <taxon>Thermomicrobiales</taxon>
        <taxon>environmental samples</taxon>
    </lineage>
</organism>
<gene>
    <name evidence="2" type="ORF">AVDCRST_MAG70-47</name>
</gene>
<reference evidence="2" key="1">
    <citation type="submission" date="2020-02" db="EMBL/GenBank/DDBJ databases">
        <authorList>
            <person name="Meier V. D."/>
        </authorList>
    </citation>
    <scope>NUCLEOTIDE SEQUENCE</scope>
    <source>
        <strain evidence="2">AVDCRST_MAG70</strain>
    </source>
</reference>